<evidence type="ECO:0000256" key="9">
    <source>
        <dbReference type="SAM" id="Phobius"/>
    </source>
</evidence>
<evidence type="ECO:0000259" key="10">
    <source>
        <dbReference type="PROSITE" id="PS51104"/>
    </source>
</evidence>
<evidence type="ECO:0000256" key="8">
    <source>
        <dbReference type="ARBA" id="ARBA00023136"/>
    </source>
</evidence>
<keyword evidence="3" id="KW-1003">Cell membrane</keyword>
<feature type="transmembrane region" description="Helical" evidence="9">
    <location>
        <begin position="83"/>
        <end position="110"/>
    </location>
</feature>
<reference evidence="11 12" key="1">
    <citation type="submission" date="2023-08" db="EMBL/GenBank/DDBJ databases">
        <title>Genome sequence of Thermaerobacter compostii strain Ins1, a spore-forming filamentous bacterium isolated from a deep geothermal reservoir.</title>
        <authorList>
            <person name="Bregnard D."/>
            <person name="Gonzalez D."/>
            <person name="Junier P."/>
        </authorList>
    </citation>
    <scope>NUCLEOTIDE SEQUENCE [LARGE SCALE GENOMIC DNA]</scope>
    <source>
        <strain evidence="11 12">Ins1</strain>
    </source>
</reference>
<evidence type="ECO:0000256" key="6">
    <source>
        <dbReference type="ARBA" id="ARBA00022692"/>
    </source>
</evidence>
<dbReference type="PIRSF" id="PIRSF006304">
    <property type="entry name" value="GatC"/>
    <property type="match status" value="1"/>
</dbReference>
<gene>
    <name evidence="11" type="ORF">Q5761_09330</name>
</gene>
<name>A0ABZ0QM40_9FIRM</name>
<evidence type="ECO:0000256" key="1">
    <source>
        <dbReference type="ARBA" id="ARBA00004651"/>
    </source>
</evidence>
<feature type="transmembrane region" description="Helical" evidence="9">
    <location>
        <begin position="6"/>
        <end position="30"/>
    </location>
</feature>
<dbReference type="PROSITE" id="PS51104">
    <property type="entry name" value="PTS_EIIC_TYPE_2"/>
    <property type="match status" value="1"/>
</dbReference>
<keyword evidence="7 9" id="KW-1133">Transmembrane helix</keyword>
<keyword evidence="8 9" id="KW-0472">Membrane</keyword>
<feature type="domain" description="PTS EIIC type-2" evidence="10">
    <location>
        <begin position="4"/>
        <end position="416"/>
    </location>
</feature>
<dbReference type="InterPro" id="IPR013014">
    <property type="entry name" value="PTS_EIIC_2"/>
</dbReference>
<evidence type="ECO:0000256" key="4">
    <source>
        <dbReference type="ARBA" id="ARBA00022597"/>
    </source>
</evidence>
<keyword evidence="12" id="KW-1185">Reference proteome</keyword>
<feature type="transmembrane region" description="Helical" evidence="9">
    <location>
        <begin position="245"/>
        <end position="262"/>
    </location>
</feature>
<dbReference type="InterPro" id="IPR004703">
    <property type="entry name" value="PTS_sugar-sp_permease"/>
</dbReference>
<comment type="subcellular location">
    <subcellularLocation>
        <location evidence="1">Cell membrane</location>
        <topology evidence="1">Multi-pass membrane protein</topology>
    </subcellularLocation>
</comment>
<sequence length="416" mass="43516">MGVIQYILDLGASVMLPIIILLLGAAFGLGWGRSFRAGLTIGVGFVGIGLVINLLVENLGPAAKAMVDRFGVQLDVVDVGWPAAASIAFASQVGAFVIPIGLGVNILMLLTRTTQTLNVDLWNYWHFAFTGALVAAATGSLPLGLIAAAINAAIVLKLGDWSARSVQEFYDAPGISLPHGFSAAYVPIAVPLNALLDRIPGIRSVVISPESIQRRLGVIGDPLVQGLVLGIALGLLAGYNAQKTLQLGITMAAVMLLMPRMVRLLMEGLMPVSEAARQFMQRRFAHRMVYIGLDSAIAVGHPAAIATSLILVPIAIGLAVIIPGNHVLPFGDLATIPFMVAMVIPVVRGNVFRSVIIGSVVLAVGLLIATNVAPLHTEAAIASGFQMPEGATLISSICDGANPLTWVLLKLMQLVS</sequence>
<feature type="transmembrane region" description="Helical" evidence="9">
    <location>
        <begin position="216"/>
        <end position="239"/>
    </location>
</feature>
<feature type="transmembrane region" description="Helical" evidence="9">
    <location>
        <begin position="328"/>
        <end position="347"/>
    </location>
</feature>
<feature type="transmembrane region" description="Helical" evidence="9">
    <location>
        <begin position="175"/>
        <end position="196"/>
    </location>
</feature>
<accession>A0ABZ0QM40</accession>
<feature type="transmembrane region" description="Helical" evidence="9">
    <location>
        <begin position="37"/>
        <end position="56"/>
    </location>
</feature>
<keyword evidence="4" id="KW-0762">Sugar transport</keyword>
<evidence type="ECO:0000313" key="12">
    <source>
        <dbReference type="Proteomes" id="UP001304683"/>
    </source>
</evidence>
<keyword evidence="6 9" id="KW-0812">Transmembrane</keyword>
<organism evidence="11 12">
    <name type="scientific">Thermaerobacter composti</name>
    <dbReference type="NCBI Taxonomy" id="554949"/>
    <lineage>
        <taxon>Bacteria</taxon>
        <taxon>Bacillati</taxon>
        <taxon>Bacillota</taxon>
        <taxon>Clostridia</taxon>
        <taxon>Eubacteriales</taxon>
        <taxon>Clostridiales Family XVII. Incertae Sedis</taxon>
        <taxon>Thermaerobacter</taxon>
    </lineage>
</organism>
<evidence type="ECO:0000256" key="2">
    <source>
        <dbReference type="ARBA" id="ARBA00022448"/>
    </source>
</evidence>
<keyword evidence="2" id="KW-0813">Transport</keyword>
<feature type="transmembrane region" description="Helical" evidence="9">
    <location>
        <begin position="354"/>
        <end position="373"/>
    </location>
</feature>
<feature type="transmembrane region" description="Helical" evidence="9">
    <location>
        <begin position="289"/>
        <end position="322"/>
    </location>
</feature>
<keyword evidence="5" id="KW-0598">Phosphotransferase system</keyword>
<dbReference type="EMBL" id="CP132508">
    <property type="protein sequence ID" value="WPD18554.1"/>
    <property type="molecule type" value="Genomic_DNA"/>
</dbReference>
<dbReference type="Proteomes" id="UP001304683">
    <property type="component" value="Chromosome"/>
</dbReference>
<dbReference type="Pfam" id="PF03611">
    <property type="entry name" value="EIIC-GAT"/>
    <property type="match status" value="1"/>
</dbReference>
<evidence type="ECO:0000313" key="11">
    <source>
        <dbReference type="EMBL" id="WPD18554.1"/>
    </source>
</evidence>
<proteinExistence type="predicted"/>
<dbReference type="PANTHER" id="PTHR37324">
    <property type="entry name" value="PTS SYSTEM GALACTITOL-SPECIFIC EIIC COMPONENT"/>
    <property type="match status" value="1"/>
</dbReference>
<evidence type="ECO:0000256" key="3">
    <source>
        <dbReference type="ARBA" id="ARBA00022475"/>
    </source>
</evidence>
<protein>
    <submittedName>
        <fullName evidence="11">Galactitol-specific PTS transporter subunit IIC</fullName>
    </submittedName>
</protein>
<evidence type="ECO:0000256" key="5">
    <source>
        <dbReference type="ARBA" id="ARBA00022683"/>
    </source>
</evidence>
<evidence type="ECO:0000256" key="7">
    <source>
        <dbReference type="ARBA" id="ARBA00022989"/>
    </source>
</evidence>
<dbReference type="InterPro" id="IPR013853">
    <property type="entry name" value="EIIC-GAT"/>
</dbReference>
<dbReference type="PANTHER" id="PTHR37324:SF2">
    <property type="entry name" value="PTS SYSTEM GALACTITOL-SPECIFIC EIIC COMPONENT"/>
    <property type="match status" value="1"/>
</dbReference>
<dbReference type="NCBIfam" id="TIGR00827">
    <property type="entry name" value="EIIC-GAT"/>
    <property type="match status" value="1"/>
</dbReference>
<dbReference type="RefSeq" id="WP_135224147.1">
    <property type="nucleotide sequence ID" value="NZ_CP132508.1"/>
</dbReference>
<feature type="transmembrane region" description="Helical" evidence="9">
    <location>
        <begin position="122"/>
        <end position="155"/>
    </location>
</feature>